<gene>
    <name evidence="5" type="ORF">SAMN04487849_11111</name>
</gene>
<name>A0ABD7M9J2_MICLU</name>
<evidence type="ECO:0000259" key="4">
    <source>
        <dbReference type="PROSITE" id="PS50006"/>
    </source>
</evidence>
<dbReference type="Proteomes" id="UP000184253">
    <property type="component" value="Unassembled WGS sequence"/>
</dbReference>
<dbReference type="InterPro" id="IPR022128">
    <property type="entry name" value="FhaA_N"/>
</dbReference>
<dbReference type="PROSITE" id="PS50889">
    <property type="entry name" value="S4"/>
    <property type="match status" value="1"/>
</dbReference>
<evidence type="ECO:0000256" key="1">
    <source>
        <dbReference type="ARBA" id="ARBA00022553"/>
    </source>
</evidence>
<reference evidence="5 6" key="1">
    <citation type="submission" date="2016-11" db="EMBL/GenBank/DDBJ databases">
        <authorList>
            <person name="Varghese N."/>
            <person name="Submissions S."/>
        </authorList>
    </citation>
    <scope>NUCLEOTIDE SEQUENCE [LARGE SCALE GENOMIC DNA]</scope>
    <source>
        <strain evidence="5 6">VTM4R57</strain>
    </source>
</reference>
<evidence type="ECO:0000256" key="2">
    <source>
        <dbReference type="PROSITE-ProRule" id="PRU00182"/>
    </source>
</evidence>
<feature type="compositionally biased region" description="Pro residues" evidence="3">
    <location>
        <begin position="171"/>
        <end position="182"/>
    </location>
</feature>
<dbReference type="PROSITE" id="PS50006">
    <property type="entry name" value="FHA_DOMAIN"/>
    <property type="match status" value="1"/>
</dbReference>
<sequence>MERGPVVGLLDNLERGLERVVRSAFSAGGPRAVKPVEIASALRQAMDDESFALSEGHTVAPNSYVVHFSPADFERARSWGSTLASELCDEVIRHADSQGYALPGTVRVAFHPDADVRAGDLRVVTRLDDGSLPAPAPHDDGASPATAHGPGASAAAPDRLVEDLPAAAPRKPSPAPRVGPRPAPRRAAAPTAPAAPAHADQPTVVMGRPVAEPAGPALELDGRMLPLDGDDLILGRSAERADLVIPDSSVSREHLRLLTVGSTVTLLDLGSRNGVLVNGRRVDGSVTLRDGDVVTVGQTELLFFGGTGGRA</sequence>
<dbReference type="AlphaFoldDB" id="A0ABD7M9J2"/>
<dbReference type="InterPro" id="IPR050923">
    <property type="entry name" value="Cell_Proc_Reg/RNA_Proc"/>
</dbReference>
<evidence type="ECO:0000256" key="3">
    <source>
        <dbReference type="SAM" id="MobiDB-lite"/>
    </source>
</evidence>
<dbReference type="EMBL" id="FRCE01000011">
    <property type="protein sequence ID" value="SHL77942.1"/>
    <property type="molecule type" value="Genomic_DNA"/>
</dbReference>
<dbReference type="GO" id="GO:0003723">
    <property type="term" value="F:RNA binding"/>
    <property type="evidence" value="ECO:0007669"/>
    <property type="project" value="UniProtKB-KW"/>
</dbReference>
<dbReference type="Gene3D" id="2.60.200.20">
    <property type="match status" value="1"/>
</dbReference>
<comment type="caution">
    <text evidence="5">The sequence shown here is derived from an EMBL/GenBank/DDBJ whole genome shotgun (WGS) entry which is preliminary data.</text>
</comment>
<feature type="compositionally biased region" description="Low complexity" evidence="3">
    <location>
        <begin position="183"/>
        <end position="202"/>
    </location>
</feature>
<feature type="domain" description="FHA" evidence="4">
    <location>
        <begin position="232"/>
        <end position="282"/>
    </location>
</feature>
<dbReference type="InterPro" id="IPR008984">
    <property type="entry name" value="SMAD_FHA_dom_sf"/>
</dbReference>
<dbReference type="Gene3D" id="3.30.2320.60">
    <property type="entry name" value="FhaA, phosphopeptide-binding domain (DUF3662)"/>
    <property type="match status" value="1"/>
</dbReference>
<evidence type="ECO:0000313" key="5">
    <source>
        <dbReference type="EMBL" id="SHL77942.1"/>
    </source>
</evidence>
<dbReference type="PANTHER" id="PTHR23308">
    <property type="entry name" value="NUCLEAR INHIBITOR OF PROTEIN PHOSPHATASE-1"/>
    <property type="match status" value="1"/>
</dbReference>
<dbReference type="InterPro" id="IPR000253">
    <property type="entry name" value="FHA_dom"/>
</dbReference>
<proteinExistence type="predicted"/>
<dbReference type="SUPFAM" id="SSF49879">
    <property type="entry name" value="SMAD/FHA domain"/>
    <property type="match status" value="1"/>
</dbReference>
<dbReference type="Pfam" id="PF16697">
    <property type="entry name" value="Yop-YscD_cpl"/>
    <property type="match status" value="1"/>
</dbReference>
<feature type="compositionally biased region" description="Low complexity" evidence="3">
    <location>
        <begin position="142"/>
        <end position="157"/>
    </location>
</feature>
<accession>A0ABD7M9J2</accession>
<dbReference type="SMART" id="SM00240">
    <property type="entry name" value="FHA"/>
    <property type="match status" value="1"/>
</dbReference>
<dbReference type="Pfam" id="PF12401">
    <property type="entry name" value="FhaA_N"/>
    <property type="match status" value="1"/>
</dbReference>
<keyword evidence="2" id="KW-0694">RNA-binding</keyword>
<keyword evidence="1" id="KW-0597">Phosphoprotein</keyword>
<evidence type="ECO:0000313" key="6">
    <source>
        <dbReference type="Proteomes" id="UP000184253"/>
    </source>
</evidence>
<protein>
    <submittedName>
        <fullName evidence="5">Forkhead associated (FHA) domain, binds pSer, pThr, pTyr</fullName>
    </submittedName>
</protein>
<dbReference type="CDD" id="cd00060">
    <property type="entry name" value="FHA"/>
    <property type="match status" value="1"/>
</dbReference>
<dbReference type="InterPro" id="IPR042287">
    <property type="entry name" value="FhaA_N_sf"/>
</dbReference>
<dbReference type="InterPro" id="IPR032030">
    <property type="entry name" value="YscD_cytoplasmic_dom"/>
</dbReference>
<organism evidence="5 6">
    <name type="scientific">Micrococcus luteus</name>
    <name type="common">Micrococcus lysodeikticus</name>
    <dbReference type="NCBI Taxonomy" id="1270"/>
    <lineage>
        <taxon>Bacteria</taxon>
        <taxon>Bacillati</taxon>
        <taxon>Actinomycetota</taxon>
        <taxon>Actinomycetes</taxon>
        <taxon>Micrococcales</taxon>
        <taxon>Micrococcaceae</taxon>
        <taxon>Micrococcus</taxon>
    </lineage>
</organism>
<feature type="region of interest" description="Disordered" evidence="3">
    <location>
        <begin position="128"/>
        <end position="202"/>
    </location>
</feature>